<dbReference type="PANTHER" id="PTHR34227">
    <property type="entry name" value="CHAPERONE PROTEIN YCDY"/>
    <property type="match status" value="1"/>
</dbReference>
<evidence type="ECO:0000256" key="1">
    <source>
        <dbReference type="ARBA" id="ARBA00023186"/>
    </source>
</evidence>
<sequence>MKHLAIDIFITFLKNPPKQDLLEKIQEEQLWQKWFLKNENLLQKEALELLSHSKEDEKTIGYDFTCLFLSDIDFVKAPPYASFYLDKDKEIYSSNSEKVKNIFLKYNFLNFLENEPQDSLINELLFIKELLKNENEKILKEFLEKEFFTWFDLWNDDFLNGSKSNFYKGLAMLMRDFFQEFKIH</sequence>
<dbReference type="OrthoDB" id="13061at2"/>
<name>A0A4U7BGJ8_9BACT</name>
<dbReference type="RefSeq" id="WP_137620722.1">
    <property type="nucleotide sequence ID" value="NZ_NXLZ01000007.1"/>
</dbReference>
<comment type="caution">
    <text evidence="2">The sequence shown here is derived from an EMBL/GenBank/DDBJ whole genome shotgun (WGS) entry which is preliminary data.</text>
</comment>
<protein>
    <submittedName>
        <fullName evidence="2">Cytoplasmic chaperone</fullName>
    </submittedName>
</protein>
<dbReference type="InterPro" id="IPR020945">
    <property type="entry name" value="DMSO/NO3_reduct_chaperone"/>
</dbReference>
<dbReference type="EMBL" id="NXLZ01000007">
    <property type="protein sequence ID" value="TKX30838.1"/>
    <property type="molecule type" value="Genomic_DNA"/>
</dbReference>
<proteinExistence type="predicted"/>
<dbReference type="SUPFAM" id="SSF89155">
    <property type="entry name" value="TorD-like"/>
    <property type="match status" value="1"/>
</dbReference>
<reference evidence="2 3" key="1">
    <citation type="submission" date="2018-05" db="EMBL/GenBank/DDBJ databases">
        <title>Novel Campyloabacter and Helicobacter Species and Strains.</title>
        <authorList>
            <person name="Mannion A.J."/>
            <person name="Shen Z."/>
            <person name="Fox J.G."/>
        </authorList>
    </citation>
    <scope>NUCLEOTIDE SEQUENCE [LARGE SCALE GENOMIC DNA]</scope>
    <source>
        <strain evidence="3">MIT17-664</strain>
    </source>
</reference>
<keyword evidence="1" id="KW-0143">Chaperone</keyword>
<accession>A0A4U7BGJ8</accession>
<evidence type="ECO:0000313" key="3">
    <source>
        <dbReference type="Proteomes" id="UP000308838"/>
    </source>
</evidence>
<evidence type="ECO:0000313" key="2">
    <source>
        <dbReference type="EMBL" id="TKX30838.1"/>
    </source>
</evidence>
<dbReference type="PANTHER" id="PTHR34227:SF1">
    <property type="entry name" value="DIMETHYL SULFOXIDE REDUCTASE CHAPERONE-RELATED"/>
    <property type="match status" value="1"/>
</dbReference>
<dbReference type="Gene3D" id="1.10.3480.10">
    <property type="entry name" value="TorD-like"/>
    <property type="match status" value="1"/>
</dbReference>
<dbReference type="Proteomes" id="UP000308838">
    <property type="component" value="Unassembled WGS sequence"/>
</dbReference>
<dbReference type="InterPro" id="IPR036411">
    <property type="entry name" value="TorD-like_sf"/>
</dbReference>
<dbReference type="AlphaFoldDB" id="A0A4U7BGJ8"/>
<keyword evidence="3" id="KW-1185">Reference proteome</keyword>
<dbReference type="Pfam" id="PF02613">
    <property type="entry name" value="Nitrate_red_del"/>
    <property type="match status" value="1"/>
</dbReference>
<dbReference type="InterPro" id="IPR050289">
    <property type="entry name" value="TorD/DmsD_chaperones"/>
</dbReference>
<organism evidence="2 3">
    <name type="scientific">Campylobacter estrildidarum</name>
    <dbReference type="NCBI Taxonomy" id="2510189"/>
    <lineage>
        <taxon>Bacteria</taxon>
        <taxon>Pseudomonadati</taxon>
        <taxon>Campylobacterota</taxon>
        <taxon>Epsilonproteobacteria</taxon>
        <taxon>Campylobacterales</taxon>
        <taxon>Campylobacteraceae</taxon>
        <taxon>Campylobacter</taxon>
    </lineage>
</organism>
<gene>
    <name evidence="2" type="ORF">CQA69_05090</name>
</gene>